<name>A0A9R1V513_LACSA</name>
<protein>
    <recommendedName>
        <fullName evidence="2">F-box domain-containing protein</fullName>
    </recommendedName>
</protein>
<dbReference type="PANTHER" id="PTHR31672">
    <property type="entry name" value="BNACNNG10540D PROTEIN"/>
    <property type="match status" value="1"/>
</dbReference>
<gene>
    <name evidence="3" type="ORF">LSAT_V11C600322170</name>
</gene>
<dbReference type="InterPro" id="IPR050796">
    <property type="entry name" value="SCF_F-box_component"/>
</dbReference>
<dbReference type="InterPro" id="IPR017451">
    <property type="entry name" value="F-box-assoc_interact_dom"/>
</dbReference>
<evidence type="ECO:0000313" key="3">
    <source>
        <dbReference type="EMBL" id="KAJ0199726.1"/>
    </source>
</evidence>
<feature type="compositionally biased region" description="Acidic residues" evidence="1">
    <location>
        <begin position="1"/>
        <end position="12"/>
    </location>
</feature>
<dbReference type="SUPFAM" id="SSF50965">
    <property type="entry name" value="Galactose oxidase, central domain"/>
    <property type="match status" value="1"/>
</dbReference>
<dbReference type="CDD" id="cd22157">
    <property type="entry name" value="F-box_AtFBW1-like"/>
    <property type="match status" value="1"/>
</dbReference>
<feature type="domain" description="F-box" evidence="2">
    <location>
        <begin position="31"/>
        <end position="77"/>
    </location>
</feature>
<proteinExistence type="predicted"/>
<dbReference type="Gene3D" id="1.20.1280.50">
    <property type="match status" value="1"/>
</dbReference>
<dbReference type="InterPro" id="IPR036047">
    <property type="entry name" value="F-box-like_dom_sf"/>
</dbReference>
<dbReference type="NCBIfam" id="TIGR01640">
    <property type="entry name" value="F_box_assoc_1"/>
    <property type="match status" value="1"/>
</dbReference>
<keyword evidence="4" id="KW-1185">Reference proteome</keyword>
<dbReference type="AlphaFoldDB" id="A0A9R1V513"/>
<reference evidence="3 4" key="1">
    <citation type="journal article" date="2017" name="Nat. Commun.">
        <title>Genome assembly with in vitro proximity ligation data and whole-genome triplication in lettuce.</title>
        <authorList>
            <person name="Reyes-Chin-Wo S."/>
            <person name="Wang Z."/>
            <person name="Yang X."/>
            <person name="Kozik A."/>
            <person name="Arikit S."/>
            <person name="Song C."/>
            <person name="Xia L."/>
            <person name="Froenicke L."/>
            <person name="Lavelle D.O."/>
            <person name="Truco M.J."/>
            <person name="Xia R."/>
            <person name="Zhu S."/>
            <person name="Xu C."/>
            <person name="Xu H."/>
            <person name="Xu X."/>
            <person name="Cox K."/>
            <person name="Korf I."/>
            <person name="Meyers B.C."/>
            <person name="Michelmore R.W."/>
        </authorList>
    </citation>
    <scope>NUCLEOTIDE SEQUENCE [LARGE SCALE GENOMIC DNA]</scope>
    <source>
        <strain evidence="4">cv. Salinas</strain>
        <tissue evidence="3">Seedlings</tissue>
    </source>
</reference>
<dbReference type="InterPro" id="IPR011043">
    <property type="entry name" value="Gal_Oxase/kelch_b-propeller"/>
</dbReference>
<dbReference type="Pfam" id="PF12937">
    <property type="entry name" value="F-box-like"/>
    <property type="match status" value="1"/>
</dbReference>
<dbReference type="Pfam" id="PF07734">
    <property type="entry name" value="FBA_1"/>
    <property type="match status" value="1"/>
</dbReference>
<dbReference type="SUPFAM" id="SSF81383">
    <property type="entry name" value="F-box domain"/>
    <property type="match status" value="1"/>
</dbReference>
<accession>A0A9R1V513</accession>
<organism evidence="3 4">
    <name type="scientific">Lactuca sativa</name>
    <name type="common">Garden lettuce</name>
    <dbReference type="NCBI Taxonomy" id="4236"/>
    <lineage>
        <taxon>Eukaryota</taxon>
        <taxon>Viridiplantae</taxon>
        <taxon>Streptophyta</taxon>
        <taxon>Embryophyta</taxon>
        <taxon>Tracheophyta</taxon>
        <taxon>Spermatophyta</taxon>
        <taxon>Magnoliopsida</taxon>
        <taxon>eudicotyledons</taxon>
        <taxon>Gunneridae</taxon>
        <taxon>Pentapetalae</taxon>
        <taxon>asterids</taxon>
        <taxon>campanulids</taxon>
        <taxon>Asterales</taxon>
        <taxon>Asteraceae</taxon>
        <taxon>Cichorioideae</taxon>
        <taxon>Cichorieae</taxon>
        <taxon>Lactucinae</taxon>
        <taxon>Lactuca</taxon>
    </lineage>
</organism>
<dbReference type="InterPro" id="IPR001810">
    <property type="entry name" value="F-box_dom"/>
</dbReference>
<dbReference type="PROSITE" id="PS50181">
    <property type="entry name" value="FBOX"/>
    <property type="match status" value="1"/>
</dbReference>
<dbReference type="EMBL" id="NBSK02000006">
    <property type="protein sequence ID" value="KAJ0199726.1"/>
    <property type="molecule type" value="Genomic_DNA"/>
</dbReference>
<evidence type="ECO:0000256" key="1">
    <source>
        <dbReference type="SAM" id="MobiDB-lite"/>
    </source>
</evidence>
<comment type="caution">
    <text evidence="3">The sequence shown here is derived from an EMBL/GenBank/DDBJ whole genome shotgun (WGS) entry which is preliminary data.</text>
</comment>
<evidence type="ECO:0000259" key="2">
    <source>
        <dbReference type="PROSITE" id="PS50181"/>
    </source>
</evidence>
<sequence length="431" mass="48602">MEIAIEDEEDEQQQQPKRIKASHSTETSEDPLWIPTLLPEIIIEILSRLPVESLLRCKSVCKLWCSMISDSHFVKSHLALSTSNNRYTHHRLILHTSPRINLKSSPLYDVLYAESVNLLEHDYPLKHPYKSIWIAGSCNGLLFIAVEDDDLFLWNPGTRKSNRLPDVGFNVRSGSYVLYGFGYDESKDDYKVVGISCVFRSGGNYNIRVKIYSMKLGNWKNIGAFPHGIPLDDSGKLSNGALHWAASQDFGSFYSWRIISLDLAKETYGEILQPVYDEGNKDLTLGALGESLCVLCDYSKIRADVWVMKVYGVKDSWTKLVSIPYLTDPGRDQFSVPLCISNDGKVLLQFGAKLVLYDSKNLSFSEIHNIDECHEAYTFVESLVSPEAPIRIVLPVLDVCLVVSNKHVMQIMLLYLSIVIMVKLVGLTVSP</sequence>
<dbReference type="Proteomes" id="UP000235145">
    <property type="component" value="Unassembled WGS sequence"/>
</dbReference>
<dbReference type="SMART" id="SM00256">
    <property type="entry name" value="FBOX"/>
    <property type="match status" value="1"/>
</dbReference>
<feature type="region of interest" description="Disordered" evidence="1">
    <location>
        <begin position="1"/>
        <end position="26"/>
    </location>
</feature>
<dbReference type="InterPro" id="IPR006527">
    <property type="entry name" value="F-box-assoc_dom_typ1"/>
</dbReference>
<dbReference type="PANTHER" id="PTHR31672:SF13">
    <property type="entry name" value="F-BOX PROTEIN CPR30-LIKE"/>
    <property type="match status" value="1"/>
</dbReference>
<evidence type="ECO:0000313" key="4">
    <source>
        <dbReference type="Proteomes" id="UP000235145"/>
    </source>
</evidence>